<evidence type="ECO:0000313" key="9">
    <source>
        <dbReference type="Proteomes" id="UP000270112"/>
    </source>
</evidence>
<dbReference type="EMBL" id="PPTT01000017">
    <property type="protein sequence ID" value="RDB68294.1"/>
    <property type="molecule type" value="Genomic_DNA"/>
</dbReference>
<evidence type="ECO:0000259" key="5">
    <source>
        <dbReference type="Pfam" id="PF00890"/>
    </source>
</evidence>
<dbReference type="InterPro" id="IPR027477">
    <property type="entry name" value="Succ_DH/fumarate_Rdtase_cat_sf"/>
</dbReference>
<dbReference type="InterPro" id="IPR006311">
    <property type="entry name" value="TAT_signal"/>
</dbReference>
<accession>A0A3N0IXI6</accession>
<keyword evidence="8" id="KW-1185">Reference proteome</keyword>
<reference evidence="7" key="3">
    <citation type="journal article" date="2019" name="Microbiol. Resour. Announc.">
        <title>Draft Genome Sequences of Type Strains of Gordonibacter faecihominis, Paraeggerthella hongkongensis, Parvibacter caecicola,Slackia equolifaciens, Slackia faecicanis, and Slackia isoflavoniconvertens.</title>
        <authorList>
            <person name="Danylec N."/>
            <person name="Stoll D.A."/>
            <person name="Dotsch A."/>
            <person name="Huch M."/>
        </authorList>
    </citation>
    <scope>NUCLEOTIDE SEQUENCE</scope>
    <source>
        <strain evidence="7">DSM 16107</strain>
    </source>
</reference>
<dbReference type="PROSITE" id="PS51257">
    <property type="entry name" value="PROKAR_LIPOPROTEIN"/>
    <property type="match status" value="1"/>
</dbReference>
<dbReference type="PROSITE" id="PS51318">
    <property type="entry name" value="TAT"/>
    <property type="match status" value="1"/>
</dbReference>
<evidence type="ECO:0000313" key="7">
    <source>
        <dbReference type="EMBL" id="RNM41052.1"/>
    </source>
</evidence>
<dbReference type="GO" id="GO:0008202">
    <property type="term" value="P:steroid metabolic process"/>
    <property type="evidence" value="ECO:0007669"/>
    <property type="project" value="UniProtKB-ARBA"/>
</dbReference>
<reference evidence="6 8" key="1">
    <citation type="journal article" date="2018" name="Elife">
        <title>Discovery and characterization of a prevalent human gut bacterial enzyme sufficient for the inactivation of a family of plant toxins.</title>
        <authorList>
            <person name="Koppel N."/>
            <person name="Bisanz J.E."/>
            <person name="Pandelia M.E."/>
            <person name="Turnbaugh P.J."/>
            <person name="Balskus E.P."/>
        </authorList>
    </citation>
    <scope>NUCLEOTIDE SEQUENCE [LARGE SCALE GENOMIC DNA]</scope>
    <source>
        <strain evidence="6 8">DSM 16107</strain>
    </source>
</reference>
<dbReference type="SUPFAM" id="SSF56425">
    <property type="entry name" value="Succinate dehydrogenase/fumarate reductase flavoprotein, catalytic domain"/>
    <property type="match status" value="1"/>
</dbReference>
<dbReference type="EMBL" id="QICC01000051">
    <property type="protein sequence ID" value="RNM41052.1"/>
    <property type="molecule type" value="Genomic_DNA"/>
</dbReference>
<gene>
    <name evidence="6" type="ORF">C1876_10645</name>
    <name evidence="7" type="ORF">DMP09_11430</name>
</gene>
<dbReference type="PANTHER" id="PTHR43400:SF10">
    <property type="entry name" value="3-OXOSTEROID 1-DEHYDROGENASE"/>
    <property type="match status" value="1"/>
</dbReference>
<sequence length="507" mass="53945">MHHAISRRKFMQFAGMLGLSTATVGFVGCAPKSDEATAQEEGPSSATYDVVIAGGGLAALCATVTAAESGARVLIVEQQDELGGNARYAVGCFNGAGTKVQADHGISGDTPELGYEDLKGRGTFGHTYRDDAARSYALNAGETVDWLYDLGVGFNEPYEGYEEYPPTDLPRCYDATNGAVDVVNHIKPIIDGHKESGLVEILLNAHVQDMIMENGACVGVRLDDGSEYRAPSVVLAAGGYAGSKEMLSTVFDRVCGGGMAYNVGEGYRLAQQTGALMDGLDFNYSYPGYLDDQEFFGNSSVQTRCPSGCVWVNSQGNRVCDEYAVNSAYRAHAYMDAPNNTIFYLFNQASADQYAPLIVDDEDNSLFEAYLNEGKHVFAADTMEELAEKINVDANALSETIARFNGFCETGVDEDFGRTEYLSKLEGPFYALETICNVTISNGGVVVNGEAHVLDESEQPIPGLFAAGESVCCLEFFGENAIGGAYLTNAAVIGRLAGASAAANALS</sequence>
<dbReference type="SUPFAM" id="SSF51905">
    <property type="entry name" value="FAD/NAD(P)-binding domain"/>
    <property type="match status" value="1"/>
</dbReference>
<evidence type="ECO:0000256" key="1">
    <source>
        <dbReference type="ARBA" id="ARBA00001974"/>
    </source>
</evidence>
<dbReference type="Proteomes" id="UP000270112">
    <property type="component" value="Unassembled WGS sequence"/>
</dbReference>
<dbReference type="GO" id="GO:0033765">
    <property type="term" value="F:steroid dehydrogenase activity, acting on the CH-CH group of donors"/>
    <property type="evidence" value="ECO:0007669"/>
    <property type="project" value="UniProtKB-ARBA"/>
</dbReference>
<evidence type="ECO:0000256" key="2">
    <source>
        <dbReference type="ARBA" id="ARBA00022630"/>
    </source>
</evidence>
<name>A0A3N0IXI6_9ACTN</name>
<dbReference type="Pfam" id="PF00890">
    <property type="entry name" value="FAD_binding_2"/>
    <property type="match status" value="1"/>
</dbReference>
<comment type="caution">
    <text evidence="7">The sequence shown here is derived from an EMBL/GenBank/DDBJ whole genome shotgun (WGS) entry which is preliminary data.</text>
</comment>
<dbReference type="Proteomes" id="UP000253817">
    <property type="component" value="Unassembled WGS sequence"/>
</dbReference>
<dbReference type="AlphaFoldDB" id="A0A3N0IXI6"/>
<dbReference type="InterPro" id="IPR050315">
    <property type="entry name" value="FAD-oxidoreductase_2"/>
</dbReference>
<keyword evidence="3" id="KW-0274">FAD</keyword>
<dbReference type="Gene3D" id="3.50.50.60">
    <property type="entry name" value="FAD/NAD(P)-binding domain"/>
    <property type="match status" value="1"/>
</dbReference>
<dbReference type="InterPro" id="IPR036188">
    <property type="entry name" value="FAD/NAD-bd_sf"/>
</dbReference>
<dbReference type="Gene3D" id="3.90.700.10">
    <property type="entry name" value="Succinate dehydrogenase/fumarate reductase flavoprotein, catalytic domain"/>
    <property type="match status" value="1"/>
</dbReference>
<evidence type="ECO:0000313" key="6">
    <source>
        <dbReference type="EMBL" id="RDB68294.1"/>
    </source>
</evidence>
<proteinExistence type="predicted"/>
<reference evidence="9" key="2">
    <citation type="submission" date="2018-05" db="EMBL/GenBank/DDBJ databases">
        <title>Genome Sequencing of selected type strains of the family Eggerthellaceae.</title>
        <authorList>
            <person name="Danylec N."/>
            <person name="Stoll D.A."/>
            <person name="Doetsch A."/>
            <person name="Huch M."/>
        </authorList>
    </citation>
    <scope>NUCLEOTIDE SEQUENCE [LARGE SCALE GENOMIC DNA]</scope>
    <source>
        <strain evidence="9">DSM 16107</strain>
    </source>
</reference>
<organism evidence="7 9">
    <name type="scientific">Eggerthella sinensis</name>
    <dbReference type="NCBI Taxonomy" id="242230"/>
    <lineage>
        <taxon>Bacteria</taxon>
        <taxon>Bacillati</taxon>
        <taxon>Actinomycetota</taxon>
        <taxon>Coriobacteriia</taxon>
        <taxon>Eggerthellales</taxon>
        <taxon>Eggerthellaceae</taxon>
        <taxon>Eggerthella</taxon>
    </lineage>
</organism>
<dbReference type="InterPro" id="IPR003953">
    <property type="entry name" value="FAD-dep_OxRdtase_2_FAD-bd"/>
</dbReference>
<evidence type="ECO:0000256" key="4">
    <source>
        <dbReference type="ARBA" id="ARBA00023002"/>
    </source>
</evidence>
<dbReference type="PANTHER" id="PTHR43400">
    <property type="entry name" value="FUMARATE REDUCTASE"/>
    <property type="match status" value="1"/>
</dbReference>
<feature type="domain" description="FAD-dependent oxidoreductase 2 FAD-binding" evidence="5">
    <location>
        <begin position="49"/>
        <end position="474"/>
    </location>
</feature>
<evidence type="ECO:0000313" key="8">
    <source>
        <dbReference type="Proteomes" id="UP000253817"/>
    </source>
</evidence>
<comment type="cofactor">
    <cofactor evidence="1">
        <name>FAD</name>
        <dbReference type="ChEBI" id="CHEBI:57692"/>
    </cofactor>
</comment>
<protein>
    <recommendedName>
        <fullName evidence="5">FAD-dependent oxidoreductase 2 FAD-binding domain-containing protein</fullName>
    </recommendedName>
</protein>
<keyword evidence="2" id="KW-0285">Flavoprotein</keyword>
<evidence type="ECO:0000256" key="3">
    <source>
        <dbReference type="ARBA" id="ARBA00022827"/>
    </source>
</evidence>
<keyword evidence="4" id="KW-0560">Oxidoreductase</keyword>